<feature type="region of interest" description="Disordered" evidence="4">
    <location>
        <begin position="546"/>
        <end position="596"/>
    </location>
</feature>
<dbReference type="Pfam" id="PF12706">
    <property type="entry name" value="Lactamase_B_2"/>
    <property type="match status" value="1"/>
</dbReference>
<dbReference type="Gene3D" id="3.60.15.10">
    <property type="entry name" value="Ribonuclease Z/Hydroxyacylglutathione hydrolase-like"/>
    <property type="match status" value="1"/>
</dbReference>
<feature type="compositionally biased region" description="Basic and acidic residues" evidence="4">
    <location>
        <begin position="551"/>
        <end position="561"/>
    </location>
</feature>
<dbReference type="PANTHER" id="PTHR23240">
    <property type="entry name" value="DNA CROSS-LINK REPAIR PROTEIN PSO2/SNM1-RELATED"/>
    <property type="match status" value="1"/>
</dbReference>
<protein>
    <recommendedName>
        <fullName evidence="5">Metallo-beta-lactamase domain-containing protein</fullName>
    </recommendedName>
</protein>
<gene>
    <name evidence="6" type="ORF">FLAG1_03636</name>
</gene>
<evidence type="ECO:0000256" key="4">
    <source>
        <dbReference type="SAM" id="MobiDB-lite"/>
    </source>
</evidence>
<evidence type="ECO:0000256" key="1">
    <source>
        <dbReference type="ARBA" id="ARBA00022722"/>
    </source>
</evidence>
<feature type="domain" description="Metallo-beta-lactamase" evidence="5">
    <location>
        <begin position="20"/>
        <end position="120"/>
    </location>
</feature>
<feature type="compositionally biased region" description="Polar residues" evidence="4">
    <location>
        <begin position="456"/>
        <end position="469"/>
    </location>
</feature>
<dbReference type="GO" id="GO:0003684">
    <property type="term" value="F:damaged DNA binding"/>
    <property type="evidence" value="ECO:0007669"/>
    <property type="project" value="TreeGrafter"/>
</dbReference>
<evidence type="ECO:0000259" key="5">
    <source>
        <dbReference type="Pfam" id="PF12706"/>
    </source>
</evidence>
<dbReference type="Gene3D" id="3.40.50.12650">
    <property type="match status" value="1"/>
</dbReference>
<dbReference type="PANTHER" id="PTHR23240:SF8">
    <property type="entry name" value="PROTEIN ARTEMIS"/>
    <property type="match status" value="1"/>
</dbReference>
<dbReference type="AlphaFoldDB" id="A0A0M9F0S9"/>
<dbReference type="GO" id="GO:0000723">
    <property type="term" value="P:telomere maintenance"/>
    <property type="evidence" value="ECO:0007669"/>
    <property type="project" value="TreeGrafter"/>
</dbReference>
<reference evidence="6 7" key="1">
    <citation type="submission" date="2015-04" db="EMBL/GenBank/DDBJ databases">
        <title>The draft genome sequence of Fusarium langsethiae, a T-2/HT-2 mycotoxin producer.</title>
        <authorList>
            <person name="Lysoe E."/>
            <person name="Divon H.H."/>
            <person name="Terzi V."/>
            <person name="Orru L."/>
            <person name="Lamontanara A."/>
            <person name="Kolseth A.-K."/>
            <person name="Frandsen R.J."/>
            <person name="Nielsen K."/>
            <person name="Thrane U."/>
        </authorList>
    </citation>
    <scope>NUCLEOTIDE SEQUENCE [LARGE SCALE GENOMIC DNA]</scope>
    <source>
        <strain evidence="6 7">Fl201059</strain>
    </source>
</reference>
<evidence type="ECO:0000313" key="6">
    <source>
        <dbReference type="EMBL" id="KPA43456.1"/>
    </source>
</evidence>
<keyword evidence="2" id="KW-0378">Hydrolase</keyword>
<dbReference type="Proteomes" id="UP000037904">
    <property type="component" value="Unassembled WGS sequence"/>
</dbReference>
<comment type="caution">
    <text evidence="6">The sequence shown here is derived from an EMBL/GenBank/DDBJ whole genome shotgun (WGS) entry which is preliminary data.</text>
</comment>
<sequence length="642" mass="71282">MDYGKNNKIVVDYFRRNPDAQPPLACFLSHVHSDHLAGLESLRSPLINFAKGVLEARQQKFNHLRGVLKPLPLETPTSIELCRGQEIQVTLFDANHCPGAVMFLVEGDGKAILYTGDIRSEPWFVNAISRNPTLVEYTSGLKILDKIYLDTSFTEDVPFETKAQGIAELLKKVSRYPEDTVFHLQAWTYGYEDVWIALSKALKSKIHVDDYKLHIYDSLKLRTPDSQFEADIHLTSESPALTGHICERGNMCEVASRPTTVSIEPIIAHLPTGEDLAEVGVGGGGDDFKQEAELELLDKASLKALFNAASSSSGTSTNTSGMLKEVLEQLVSTGRNLPLDLDADTLSTHSAEEAIAMLVNRLRKNDKSQKSVHEEALPKTICFPYSRHSSLPELCHFVQAFHPRDVWPCIVNTAEWLRNGITVGSLFGRFCSSEEFEHDRVMQALAAKQTLYSQNQQHASQTTVDSDSVASPPIYEPQDSQGQRPGSVAPEFVSPLLETQASGYQEETHIELEQPDDLNALSESVSARKVSDTYVVQLGGIPQDLDTAPEELARNVSDDRPQTSSTRKRGFSNVSQNAPEDGYKDSSNTSGKLHNSRISEKCSLARRDAYWQMLQNLEEGTPWTPLLLISTSNEYTSLEKEL</sequence>
<keyword evidence="1" id="KW-0540">Nuclease</keyword>
<feature type="region of interest" description="Disordered" evidence="4">
    <location>
        <begin position="456"/>
        <end position="489"/>
    </location>
</feature>
<evidence type="ECO:0000313" key="7">
    <source>
        <dbReference type="Proteomes" id="UP000037904"/>
    </source>
</evidence>
<organism evidence="6 7">
    <name type="scientific">Fusarium langsethiae</name>
    <dbReference type="NCBI Taxonomy" id="179993"/>
    <lineage>
        <taxon>Eukaryota</taxon>
        <taxon>Fungi</taxon>
        <taxon>Dikarya</taxon>
        <taxon>Ascomycota</taxon>
        <taxon>Pezizomycotina</taxon>
        <taxon>Sordariomycetes</taxon>
        <taxon>Hypocreomycetidae</taxon>
        <taxon>Hypocreales</taxon>
        <taxon>Nectriaceae</taxon>
        <taxon>Fusarium</taxon>
    </lineage>
</organism>
<dbReference type="GO" id="GO:0035312">
    <property type="term" value="F:5'-3' DNA exonuclease activity"/>
    <property type="evidence" value="ECO:0007669"/>
    <property type="project" value="TreeGrafter"/>
</dbReference>
<dbReference type="OrthoDB" id="5561659at2759"/>
<keyword evidence="7" id="KW-1185">Reference proteome</keyword>
<accession>A0A0M9F0S9</accession>
<dbReference type="InterPro" id="IPR001279">
    <property type="entry name" value="Metallo-B-lactamas"/>
</dbReference>
<dbReference type="GO" id="GO:0006303">
    <property type="term" value="P:double-strand break repair via nonhomologous end joining"/>
    <property type="evidence" value="ECO:0007669"/>
    <property type="project" value="TreeGrafter"/>
</dbReference>
<proteinExistence type="predicted"/>
<dbReference type="SUPFAM" id="SSF56281">
    <property type="entry name" value="Metallo-hydrolase/oxidoreductase"/>
    <property type="match status" value="1"/>
</dbReference>
<dbReference type="InterPro" id="IPR036866">
    <property type="entry name" value="RibonucZ/Hydroxyglut_hydro"/>
</dbReference>
<dbReference type="GO" id="GO:0036297">
    <property type="term" value="P:interstrand cross-link repair"/>
    <property type="evidence" value="ECO:0007669"/>
    <property type="project" value="TreeGrafter"/>
</dbReference>
<keyword evidence="3" id="KW-0269">Exonuclease</keyword>
<name>A0A0M9F0S9_FUSLA</name>
<dbReference type="EMBL" id="JXCE01000042">
    <property type="protein sequence ID" value="KPA43456.1"/>
    <property type="molecule type" value="Genomic_DNA"/>
</dbReference>
<evidence type="ECO:0000256" key="3">
    <source>
        <dbReference type="ARBA" id="ARBA00022839"/>
    </source>
</evidence>
<evidence type="ECO:0000256" key="2">
    <source>
        <dbReference type="ARBA" id="ARBA00022801"/>
    </source>
</evidence>